<comment type="cofactor">
    <cofactor evidence="1 3">
        <name>pyridoxal 5'-phosphate</name>
        <dbReference type="ChEBI" id="CHEBI:597326"/>
    </cofactor>
</comment>
<gene>
    <name evidence="4" type="ORF">ACFQ21_23475</name>
</gene>
<dbReference type="InterPro" id="IPR000277">
    <property type="entry name" value="Cys/Met-Metab_PyrdxlP-dep_enz"/>
</dbReference>
<comment type="similarity">
    <text evidence="3">Belongs to the trans-sulfuration enzymes family.</text>
</comment>
<reference evidence="5" key="1">
    <citation type="journal article" date="2019" name="Int. J. Syst. Evol. Microbiol.">
        <title>The Global Catalogue of Microorganisms (GCM) 10K type strain sequencing project: providing services to taxonomists for standard genome sequencing and annotation.</title>
        <authorList>
            <consortium name="The Broad Institute Genomics Platform"/>
            <consortium name="The Broad Institute Genome Sequencing Center for Infectious Disease"/>
            <person name="Wu L."/>
            <person name="Ma J."/>
        </authorList>
    </citation>
    <scope>NUCLEOTIDE SEQUENCE [LARGE SCALE GENOMIC DNA]</scope>
    <source>
        <strain evidence="5">CCUG 58938</strain>
    </source>
</reference>
<dbReference type="Gene3D" id="3.40.640.10">
    <property type="entry name" value="Type I PLP-dependent aspartate aminotransferase-like (Major domain)"/>
    <property type="match status" value="1"/>
</dbReference>
<dbReference type="PIRSF" id="PIRSF001434">
    <property type="entry name" value="CGS"/>
    <property type="match status" value="1"/>
</dbReference>
<dbReference type="CDD" id="cd00614">
    <property type="entry name" value="CGS_like"/>
    <property type="match status" value="1"/>
</dbReference>
<organism evidence="4 5">
    <name type="scientific">Ohtaekwangia kribbensis</name>
    <dbReference type="NCBI Taxonomy" id="688913"/>
    <lineage>
        <taxon>Bacteria</taxon>
        <taxon>Pseudomonadati</taxon>
        <taxon>Bacteroidota</taxon>
        <taxon>Cytophagia</taxon>
        <taxon>Cytophagales</taxon>
        <taxon>Fulvivirgaceae</taxon>
        <taxon>Ohtaekwangia</taxon>
    </lineage>
</organism>
<evidence type="ECO:0000313" key="5">
    <source>
        <dbReference type="Proteomes" id="UP001597112"/>
    </source>
</evidence>
<dbReference type="InterPro" id="IPR015422">
    <property type="entry name" value="PyrdxlP-dep_Trfase_small"/>
</dbReference>
<dbReference type="RefSeq" id="WP_377583281.1">
    <property type="nucleotide sequence ID" value="NZ_JBHTKA010000008.1"/>
</dbReference>
<accession>A0ABW3K9P4</accession>
<dbReference type="PROSITE" id="PS00868">
    <property type="entry name" value="CYS_MET_METAB_PP"/>
    <property type="match status" value="1"/>
</dbReference>
<dbReference type="InterPro" id="IPR054542">
    <property type="entry name" value="Cys_met_metab_PP"/>
</dbReference>
<dbReference type="SUPFAM" id="SSF53383">
    <property type="entry name" value="PLP-dependent transferases"/>
    <property type="match status" value="1"/>
</dbReference>
<dbReference type="EMBL" id="JBHTKA010000008">
    <property type="protein sequence ID" value="MFD1002306.1"/>
    <property type="molecule type" value="Genomic_DNA"/>
</dbReference>
<protein>
    <submittedName>
        <fullName evidence="4">Trans-sulfuration enzyme family protein</fullName>
    </submittedName>
</protein>
<name>A0ABW3K9P4_9BACT</name>
<evidence type="ECO:0000256" key="1">
    <source>
        <dbReference type="ARBA" id="ARBA00001933"/>
    </source>
</evidence>
<keyword evidence="5" id="KW-1185">Reference proteome</keyword>
<sequence>MKHTSHSKLTLSVHAGSPGDNVYKGMVTPVYPSSAYDYEDMPATLYPRYFNTPNQKAVVEKIAALENAEDGVVFSSGMSAIMTSLLAVLQRGDHAVFQSDLYGGTHYAIVTEFPHYGIDYTLVDASIPENFEKAIRPETKVIFIETPSNPTLKITDIKAVAEIAKRHNIVTIIDNTFASPVNQNPIDLGIDIVTHSGTKYIGGHSDICCGVAVTSKKYVEKILKKAINTGGALDAHTCWLVERSLKTIVLRVRQQNYNALAIAEYLKTDSRIGKVYYPGLTDHPGHALAKAQMPGGFGGMLSFEVKNSATEFTHKLKLIKRAVSLGGVESTITSPVKTSHAKVSAADRAAMGVTDNLLRFSVGIEDTQDLINDIKQALA</sequence>
<dbReference type="InterPro" id="IPR015421">
    <property type="entry name" value="PyrdxlP-dep_Trfase_major"/>
</dbReference>
<dbReference type="PANTHER" id="PTHR11808">
    <property type="entry name" value="TRANS-SULFURATION ENZYME FAMILY MEMBER"/>
    <property type="match status" value="1"/>
</dbReference>
<evidence type="ECO:0000256" key="2">
    <source>
        <dbReference type="ARBA" id="ARBA00022898"/>
    </source>
</evidence>
<dbReference type="Pfam" id="PF01053">
    <property type="entry name" value="Cys_Met_Meta_PP"/>
    <property type="match status" value="1"/>
</dbReference>
<evidence type="ECO:0000256" key="3">
    <source>
        <dbReference type="RuleBase" id="RU362118"/>
    </source>
</evidence>
<dbReference type="InterPro" id="IPR015424">
    <property type="entry name" value="PyrdxlP-dep_Trfase"/>
</dbReference>
<keyword evidence="2 3" id="KW-0663">Pyridoxal phosphate</keyword>
<proteinExistence type="inferred from homology"/>
<comment type="caution">
    <text evidence="4">The sequence shown here is derived from an EMBL/GenBank/DDBJ whole genome shotgun (WGS) entry which is preliminary data.</text>
</comment>
<dbReference type="Proteomes" id="UP001597112">
    <property type="component" value="Unassembled WGS sequence"/>
</dbReference>
<dbReference type="Gene3D" id="3.90.1150.10">
    <property type="entry name" value="Aspartate Aminotransferase, domain 1"/>
    <property type="match status" value="1"/>
</dbReference>
<evidence type="ECO:0000313" key="4">
    <source>
        <dbReference type="EMBL" id="MFD1002306.1"/>
    </source>
</evidence>